<reference evidence="1" key="1">
    <citation type="submission" date="2021-06" db="EMBL/GenBank/DDBJ databases">
        <authorList>
            <person name="Kallberg Y."/>
            <person name="Tangrot J."/>
            <person name="Rosling A."/>
        </authorList>
    </citation>
    <scope>NUCLEOTIDE SEQUENCE</scope>
    <source>
        <strain evidence="1">IL203A</strain>
    </source>
</reference>
<dbReference type="Proteomes" id="UP000789702">
    <property type="component" value="Unassembled WGS sequence"/>
</dbReference>
<evidence type="ECO:0000313" key="1">
    <source>
        <dbReference type="EMBL" id="CAG8735832.1"/>
    </source>
</evidence>
<dbReference type="EMBL" id="CAJVPU010038858">
    <property type="protein sequence ID" value="CAG8735832.1"/>
    <property type="molecule type" value="Genomic_DNA"/>
</dbReference>
<accession>A0ACA9Q447</accession>
<protein>
    <submittedName>
        <fullName evidence="1">9639_t:CDS:1</fullName>
    </submittedName>
</protein>
<evidence type="ECO:0000313" key="2">
    <source>
        <dbReference type="Proteomes" id="UP000789702"/>
    </source>
</evidence>
<feature type="non-terminal residue" evidence="1">
    <location>
        <position position="183"/>
    </location>
</feature>
<name>A0ACA9Q447_9GLOM</name>
<sequence length="183" mass="21989">PSLAAMERVSKSFYRIIRGQHSPYRFLYYKLLAMYCPVDASSMIENDEQERAIHAPVLPKIQKTLAKKEFREYKVSDWKIQFVESYKYYVTQVCTICAEPGDPIPVWEPWKTYVYDLGMHCTFYLRSHLDHLRRQKYSDPQIALDRDVEQRQSERFSKENAKRKRKQKEQDDSYTERTKSILK</sequence>
<proteinExistence type="predicted"/>
<gene>
    <name evidence="1" type="ORF">DHETER_LOCUS13731</name>
</gene>
<feature type="non-terminal residue" evidence="1">
    <location>
        <position position="1"/>
    </location>
</feature>
<keyword evidence="2" id="KW-1185">Reference proteome</keyword>
<comment type="caution">
    <text evidence="1">The sequence shown here is derived from an EMBL/GenBank/DDBJ whole genome shotgun (WGS) entry which is preliminary data.</text>
</comment>
<organism evidence="1 2">
    <name type="scientific">Dentiscutata heterogama</name>
    <dbReference type="NCBI Taxonomy" id="1316150"/>
    <lineage>
        <taxon>Eukaryota</taxon>
        <taxon>Fungi</taxon>
        <taxon>Fungi incertae sedis</taxon>
        <taxon>Mucoromycota</taxon>
        <taxon>Glomeromycotina</taxon>
        <taxon>Glomeromycetes</taxon>
        <taxon>Diversisporales</taxon>
        <taxon>Gigasporaceae</taxon>
        <taxon>Dentiscutata</taxon>
    </lineage>
</organism>